<dbReference type="InterPro" id="IPR036915">
    <property type="entry name" value="Cyclin-like_sf"/>
</dbReference>
<dbReference type="AlphaFoldDB" id="A0A9N8DQH2"/>
<protein>
    <submittedName>
        <fullName evidence="6">Diatom-specific cyclin</fullName>
    </submittedName>
</protein>
<dbReference type="SMART" id="SM00385">
    <property type="entry name" value="CYCLIN"/>
    <property type="match status" value="1"/>
</dbReference>
<dbReference type="InterPro" id="IPR004367">
    <property type="entry name" value="Cyclin_C-dom"/>
</dbReference>
<feature type="domain" description="Cyclin C-terminal" evidence="5">
    <location>
        <begin position="162"/>
        <end position="290"/>
    </location>
</feature>
<comment type="caution">
    <text evidence="6">The sequence shown here is derived from an EMBL/GenBank/DDBJ whole genome shotgun (WGS) entry which is preliminary data.</text>
</comment>
<name>A0A9N8DQH2_9STRA</name>
<dbReference type="Pfam" id="PF00134">
    <property type="entry name" value="Cyclin_N"/>
    <property type="match status" value="1"/>
</dbReference>
<accession>A0A9N8DQH2</accession>
<dbReference type="InterPro" id="IPR013763">
    <property type="entry name" value="Cyclin-like_dom"/>
</dbReference>
<dbReference type="PANTHER" id="PTHR10177">
    <property type="entry name" value="CYCLINS"/>
    <property type="match status" value="1"/>
</dbReference>
<dbReference type="EMBL" id="CAICTM010000298">
    <property type="protein sequence ID" value="CAB9507257.1"/>
    <property type="molecule type" value="Genomic_DNA"/>
</dbReference>
<dbReference type="InterPro" id="IPR039361">
    <property type="entry name" value="Cyclin"/>
</dbReference>
<dbReference type="FunFam" id="1.10.472.10:FF:000093">
    <property type="entry name" value="Predicted protein"/>
    <property type="match status" value="1"/>
</dbReference>
<dbReference type="InterPro" id="IPR006671">
    <property type="entry name" value="Cyclin_N"/>
</dbReference>
<keyword evidence="1 2" id="KW-0195">Cyclin</keyword>
<evidence type="ECO:0000313" key="7">
    <source>
        <dbReference type="Proteomes" id="UP001153069"/>
    </source>
</evidence>
<reference evidence="6" key="1">
    <citation type="submission" date="2020-06" db="EMBL/GenBank/DDBJ databases">
        <authorList>
            <consortium name="Plant Systems Biology data submission"/>
        </authorList>
    </citation>
    <scope>NUCLEOTIDE SEQUENCE</scope>
    <source>
        <strain evidence="6">D6</strain>
    </source>
</reference>
<dbReference type="SUPFAM" id="SSF47954">
    <property type="entry name" value="Cyclin-like"/>
    <property type="match status" value="1"/>
</dbReference>
<sequence length="319" mass="35105">MACFGNNNEDDIVDTIRAMRIQEEKSYLCRNCYHQSTPLSPSGVAAACSPHEAVTTQTRNVLCDWANKIIDFCSLDRETVEIAMSYVDRFAASAKGKEVLQKSDRFQLLVVTALYVAIKVHETVAISTSQFEKISRNTFTSQDLESMERILLEGLEWKLHPPTSLGFVRSYMELVPSLKMSQAMKDTAFILCKVQTELAVRDSALVSARASTIAFASLLNAFEALGMSDSASGSFTVHCFVSKVANLSLVNKAVFYDQQILAPVQARLHQAIAKQTSVPAFMDASPAPQPCPMTPPSKQGAHSHKTFENTPRSIIGRSL</sequence>
<organism evidence="6 7">
    <name type="scientific">Seminavis robusta</name>
    <dbReference type="NCBI Taxonomy" id="568900"/>
    <lineage>
        <taxon>Eukaryota</taxon>
        <taxon>Sar</taxon>
        <taxon>Stramenopiles</taxon>
        <taxon>Ochrophyta</taxon>
        <taxon>Bacillariophyta</taxon>
        <taxon>Bacillariophyceae</taxon>
        <taxon>Bacillariophycidae</taxon>
        <taxon>Naviculales</taxon>
        <taxon>Naviculaceae</taxon>
        <taxon>Seminavis</taxon>
    </lineage>
</organism>
<comment type="similarity">
    <text evidence="2">Belongs to the cyclin family.</text>
</comment>
<gene>
    <name evidence="6" type="ORF">SEMRO_299_G111340.1</name>
</gene>
<evidence type="ECO:0000256" key="3">
    <source>
        <dbReference type="SAM" id="MobiDB-lite"/>
    </source>
</evidence>
<dbReference type="SMART" id="SM01332">
    <property type="entry name" value="Cyclin_C"/>
    <property type="match status" value="1"/>
</dbReference>
<evidence type="ECO:0000259" key="5">
    <source>
        <dbReference type="SMART" id="SM01332"/>
    </source>
</evidence>
<evidence type="ECO:0000313" key="6">
    <source>
        <dbReference type="EMBL" id="CAB9507257.1"/>
    </source>
</evidence>
<dbReference type="OrthoDB" id="64224at2759"/>
<feature type="domain" description="Cyclin-like" evidence="4">
    <location>
        <begin position="67"/>
        <end position="153"/>
    </location>
</feature>
<evidence type="ECO:0000256" key="2">
    <source>
        <dbReference type="RuleBase" id="RU000383"/>
    </source>
</evidence>
<dbReference type="Proteomes" id="UP001153069">
    <property type="component" value="Unassembled WGS sequence"/>
</dbReference>
<feature type="region of interest" description="Disordered" evidence="3">
    <location>
        <begin position="291"/>
        <end position="319"/>
    </location>
</feature>
<evidence type="ECO:0000259" key="4">
    <source>
        <dbReference type="SMART" id="SM00385"/>
    </source>
</evidence>
<keyword evidence="7" id="KW-1185">Reference proteome</keyword>
<evidence type="ECO:0000256" key="1">
    <source>
        <dbReference type="ARBA" id="ARBA00023127"/>
    </source>
</evidence>
<proteinExistence type="inferred from homology"/>
<dbReference type="Gene3D" id="1.10.472.10">
    <property type="entry name" value="Cyclin-like"/>
    <property type="match status" value="2"/>
</dbReference>